<dbReference type="InterPro" id="IPR015946">
    <property type="entry name" value="KH_dom-like_a/b"/>
</dbReference>
<gene>
    <name evidence="1" type="ORF">N5923_19235</name>
</gene>
<proteinExistence type="predicted"/>
<evidence type="ECO:0000313" key="1">
    <source>
        <dbReference type="EMBL" id="MCU5779624.1"/>
    </source>
</evidence>
<dbReference type="InterPro" id="IPR003718">
    <property type="entry name" value="OsmC/Ohr_fam"/>
</dbReference>
<protein>
    <submittedName>
        <fullName evidence="1">OsmC family protein</fullName>
    </submittedName>
</protein>
<dbReference type="Proteomes" id="UP001064262">
    <property type="component" value="Unassembled WGS sequence"/>
</dbReference>
<dbReference type="EMBL" id="JAODIM010000043">
    <property type="protein sequence ID" value="MCU5779624.1"/>
    <property type="molecule type" value="Genomic_DNA"/>
</dbReference>
<keyword evidence="2" id="KW-1185">Reference proteome</keyword>
<dbReference type="SUPFAM" id="SSF82784">
    <property type="entry name" value="OsmC-like"/>
    <property type="match status" value="1"/>
</dbReference>
<dbReference type="InterPro" id="IPR036102">
    <property type="entry name" value="OsmC/Ohrsf"/>
</dbReference>
<dbReference type="RefSeq" id="WP_267144767.1">
    <property type="nucleotide sequence ID" value="NZ_JAODIL010000082.1"/>
</dbReference>
<organism evidence="1 2">
    <name type="scientific">Winslowiella arboricola</name>
    <dbReference type="NCBI Taxonomy" id="2978220"/>
    <lineage>
        <taxon>Bacteria</taxon>
        <taxon>Pseudomonadati</taxon>
        <taxon>Pseudomonadota</taxon>
        <taxon>Gammaproteobacteria</taxon>
        <taxon>Enterobacterales</taxon>
        <taxon>Erwiniaceae</taxon>
        <taxon>Winslowiella</taxon>
    </lineage>
</organism>
<dbReference type="Gene3D" id="3.30.300.20">
    <property type="match status" value="1"/>
</dbReference>
<name>A0A9J6PVT8_9GAMM</name>
<reference evidence="1" key="1">
    <citation type="submission" date="2022-09" db="EMBL/GenBank/DDBJ databases">
        <title>Winslowiella arboricola sp. nov., isolated from bleeding cankers on broadleaf hosts.</title>
        <authorList>
            <person name="Brady C."/>
            <person name="Kaur S."/>
            <person name="Crampton B."/>
            <person name="Maddock D."/>
            <person name="Arnold D."/>
            <person name="Denman S."/>
        </authorList>
    </citation>
    <scope>NUCLEOTIDE SEQUENCE</scope>
    <source>
        <strain evidence="1">BAC 15a-03b</strain>
    </source>
</reference>
<evidence type="ECO:0000313" key="2">
    <source>
        <dbReference type="Proteomes" id="UP001064262"/>
    </source>
</evidence>
<comment type="caution">
    <text evidence="1">The sequence shown here is derived from an EMBL/GenBank/DDBJ whole genome shotgun (WGS) entry which is preliminary data.</text>
</comment>
<dbReference type="PANTHER" id="PTHR35368:SF1">
    <property type="entry name" value="HYDROPEROXIDE REDUCTASE"/>
    <property type="match status" value="1"/>
</dbReference>
<dbReference type="Pfam" id="PF02566">
    <property type="entry name" value="OsmC"/>
    <property type="match status" value="1"/>
</dbReference>
<accession>A0A9J6PVT8</accession>
<dbReference type="PANTHER" id="PTHR35368">
    <property type="entry name" value="HYDROPEROXIDE REDUCTASE"/>
    <property type="match status" value="1"/>
</dbReference>
<sequence>MSNLAEYLIEKRTALLARNAVDPSSIKPVTLKARATAEGRSGIRHIRIRDHHIISDSPPDFAGYDLGPASPEIFLGSLSSCLTHIFLIHAADRQIPLSKLEVEVQAEIDPRGGKVAGYENVPFFPYNIRYTVELESDVSEAEISALHEAVEQWCPVLNLIKNPQSLTGRLVYRQTAK</sequence>
<dbReference type="InterPro" id="IPR052924">
    <property type="entry name" value="OsmC/Ohr_hydroprdx_reductase"/>
</dbReference>
<dbReference type="AlphaFoldDB" id="A0A9J6PVT8"/>